<name>A0A7X1J183_9ACTN</name>
<sequence length="144" mass="15722">MRREWDSAARLALVPLGRHFDAVRIPAAIAHLAFASHDQAVVARRLARHMHGGPVIHDPESRRYYALVPPGTAEEWRAPAAQCLGEGTYLGVPRPDLTELDQGTLCSYWAVPVSRPGKLCQVSDVLMLAMVGRCLADEDGEALS</sequence>
<proteinExistence type="predicted"/>
<dbReference type="EMBL" id="JACMSF010000010">
    <property type="protein sequence ID" value="MBC2902343.1"/>
    <property type="molecule type" value="Genomic_DNA"/>
</dbReference>
<gene>
    <name evidence="1" type="ORF">H4N64_12115</name>
</gene>
<organism evidence="1 2">
    <name type="scientific">Streptomyces cupreus</name>
    <dbReference type="NCBI Taxonomy" id="2759956"/>
    <lineage>
        <taxon>Bacteria</taxon>
        <taxon>Bacillati</taxon>
        <taxon>Actinomycetota</taxon>
        <taxon>Actinomycetes</taxon>
        <taxon>Kitasatosporales</taxon>
        <taxon>Streptomycetaceae</taxon>
        <taxon>Streptomyces</taxon>
    </lineage>
</organism>
<evidence type="ECO:0000313" key="1">
    <source>
        <dbReference type="EMBL" id="MBC2902343.1"/>
    </source>
</evidence>
<evidence type="ECO:0000313" key="2">
    <source>
        <dbReference type="Proteomes" id="UP000584670"/>
    </source>
</evidence>
<dbReference type="AlphaFoldDB" id="A0A7X1J183"/>
<dbReference type="RefSeq" id="WP_186282253.1">
    <property type="nucleotide sequence ID" value="NZ_JACMSF010000010.1"/>
</dbReference>
<protein>
    <submittedName>
        <fullName evidence="1">Uncharacterized protein</fullName>
    </submittedName>
</protein>
<comment type="caution">
    <text evidence="1">The sequence shown here is derived from an EMBL/GenBank/DDBJ whole genome shotgun (WGS) entry which is preliminary data.</text>
</comment>
<reference evidence="1 2" key="1">
    <citation type="submission" date="2020-08" db="EMBL/GenBank/DDBJ databases">
        <title>Streptomyces sp. PSKA01 genome sequencing and assembly.</title>
        <authorList>
            <person name="Mandal S."/>
            <person name="Maiti P.K."/>
            <person name="Das P."/>
        </authorList>
    </citation>
    <scope>NUCLEOTIDE SEQUENCE [LARGE SCALE GENOMIC DNA]</scope>
    <source>
        <strain evidence="1 2">PSKA01</strain>
    </source>
</reference>
<keyword evidence="2" id="KW-1185">Reference proteome</keyword>
<accession>A0A7X1J183</accession>
<dbReference type="Proteomes" id="UP000584670">
    <property type="component" value="Unassembled WGS sequence"/>
</dbReference>